<accession>A0A2G9YKI1</accession>
<dbReference type="InterPro" id="IPR019813">
    <property type="entry name" value="Translation_initiation_fac3_CS"/>
</dbReference>
<dbReference type="SUPFAM" id="SSF54364">
    <property type="entry name" value="Translation initiation factor IF3, N-terminal domain"/>
    <property type="match status" value="1"/>
</dbReference>
<dbReference type="Pfam" id="PF00707">
    <property type="entry name" value="IF3_C"/>
    <property type="match status" value="1"/>
</dbReference>
<evidence type="ECO:0000313" key="9">
    <source>
        <dbReference type="EMBL" id="PIP19739.1"/>
    </source>
</evidence>
<keyword evidence="2 4" id="KW-0396">Initiation factor</keyword>
<comment type="subunit">
    <text evidence="4 6">Monomer.</text>
</comment>
<dbReference type="HAMAP" id="MF_00080">
    <property type="entry name" value="IF_3"/>
    <property type="match status" value="1"/>
</dbReference>
<evidence type="ECO:0000313" key="10">
    <source>
        <dbReference type="Proteomes" id="UP000231292"/>
    </source>
</evidence>
<dbReference type="PROSITE" id="PS00938">
    <property type="entry name" value="IF3"/>
    <property type="match status" value="1"/>
</dbReference>
<gene>
    <name evidence="4" type="primary">infC</name>
    <name evidence="9" type="ORF">COX41_01305</name>
</gene>
<evidence type="ECO:0000256" key="1">
    <source>
        <dbReference type="ARBA" id="ARBA00005439"/>
    </source>
</evidence>
<feature type="domain" description="Translation initiation factor 3 N-terminal" evidence="8">
    <location>
        <begin position="3"/>
        <end position="72"/>
    </location>
</feature>
<sequence length="164" mass="19161">MRVNERIHTPQVRLIGPDANQLGVVAIQKALELADQYELDLVEVVPNADPPVCRIIDFSKFKYDEEKKEREAKKHQKQGKLKEIRLKPNIDDHDYETKLKQVISFLKKKDKVKINLFFRGRQMEHLDLGRKVLDRFILDLANDGQVEKLPSLDGRIMYFVIAPK</sequence>
<dbReference type="Gene3D" id="3.10.20.80">
    <property type="entry name" value="Translation initiation factor 3 (IF-3), N-terminal domain"/>
    <property type="match status" value="1"/>
</dbReference>
<keyword evidence="3 4" id="KW-0648">Protein biosynthesis</keyword>
<dbReference type="Proteomes" id="UP000231292">
    <property type="component" value="Unassembled WGS sequence"/>
</dbReference>
<dbReference type="GO" id="GO:0043022">
    <property type="term" value="F:ribosome binding"/>
    <property type="evidence" value="ECO:0007669"/>
    <property type="project" value="UniProtKB-ARBA"/>
</dbReference>
<comment type="subcellular location">
    <subcellularLocation>
        <location evidence="4 6">Cytoplasm</location>
    </subcellularLocation>
</comment>
<dbReference type="GO" id="GO:0003743">
    <property type="term" value="F:translation initiation factor activity"/>
    <property type="evidence" value="ECO:0007669"/>
    <property type="project" value="UniProtKB-UniRule"/>
</dbReference>
<evidence type="ECO:0000256" key="6">
    <source>
        <dbReference type="RuleBase" id="RU000646"/>
    </source>
</evidence>
<dbReference type="AlphaFoldDB" id="A0A2G9YKI1"/>
<dbReference type="GO" id="GO:0016020">
    <property type="term" value="C:membrane"/>
    <property type="evidence" value="ECO:0007669"/>
    <property type="project" value="TreeGrafter"/>
</dbReference>
<comment type="similarity">
    <text evidence="1 4 6">Belongs to the IF-3 family.</text>
</comment>
<dbReference type="FunFam" id="3.30.110.10:FF:000001">
    <property type="entry name" value="Translation initiation factor IF-3"/>
    <property type="match status" value="1"/>
</dbReference>
<dbReference type="NCBIfam" id="TIGR00168">
    <property type="entry name" value="infC"/>
    <property type="match status" value="1"/>
</dbReference>
<evidence type="ECO:0000256" key="5">
    <source>
        <dbReference type="NCBIfam" id="TIGR00168"/>
    </source>
</evidence>
<dbReference type="Gene3D" id="3.30.110.10">
    <property type="entry name" value="Translation initiation factor 3 (IF-3), C-terminal domain"/>
    <property type="match status" value="1"/>
</dbReference>
<reference evidence="9 10" key="1">
    <citation type="submission" date="2017-09" db="EMBL/GenBank/DDBJ databases">
        <title>Depth-based differentiation of microbial function through sediment-hosted aquifers and enrichment of novel symbionts in the deep terrestrial subsurface.</title>
        <authorList>
            <person name="Probst A.J."/>
            <person name="Ladd B."/>
            <person name="Jarett J.K."/>
            <person name="Geller-Mcgrath D.E."/>
            <person name="Sieber C.M."/>
            <person name="Emerson J.B."/>
            <person name="Anantharaman K."/>
            <person name="Thomas B.C."/>
            <person name="Malmstrom R."/>
            <person name="Stieglmeier M."/>
            <person name="Klingl A."/>
            <person name="Woyke T."/>
            <person name="Ryan C.M."/>
            <person name="Banfield J.F."/>
        </authorList>
    </citation>
    <scope>NUCLEOTIDE SEQUENCE [LARGE SCALE GENOMIC DNA]</scope>
    <source>
        <strain evidence="9">CG23_combo_of_CG06-09_8_20_14_all_41_10</strain>
    </source>
</reference>
<evidence type="ECO:0000256" key="4">
    <source>
        <dbReference type="HAMAP-Rule" id="MF_00080"/>
    </source>
</evidence>
<feature type="domain" description="Translation initiation factor 3 C-terminal" evidence="7">
    <location>
        <begin position="80"/>
        <end position="164"/>
    </location>
</feature>
<evidence type="ECO:0000256" key="2">
    <source>
        <dbReference type="ARBA" id="ARBA00022540"/>
    </source>
</evidence>
<dbReference type="SUPFAM" id="SSF55200">
    <property type="entry name" value="Translation initiation factor IF3, C-terminal domain"/>
    <property type="match status" value="1"/>
</dbReference>
<dbReference type="InterPro" id="IPR036787">
    <property type="entry name" value="T_IF-3_N_sf"/>
</dbReference>
<evidence type="ECO:0000259" key="7">
    <source>
        <dbReference type="Pfam" id="PF00707"/>
    </source>
</evidence>
<evidence type="ECO:0000256" key="3">
    <source>
        <dbReference type="ARBA" id="ARBA00022917"/>
    </source>
</evidence>
<dbReference type="PANTHER" id="PTHR10938">
    <property type="entry name" value="TRANSLATION INITIATION FACTOR IF-3"/>
    <property type="match status" value="1"/>
</dbReference>
<name>A0A2G9YKI1_9BACT</name>
<dbReference type="GO" id="GO:0032790">
    <property type="term" value="P:ribosome disassembly"/>
    <property type="evidence" value="ECO:0007669"/>
    <property type="project" value="TreeGrafter"/>
</dbReference>
<dbReference type="InterPro" id="IPR001288">
    <property type="entry name" value="Translation_initiation_fac_3"/>
</dbReference>
<comment type="function">
    <text evidence="4 6">IF-3 binds to the 30S ribosomal subunit and shifts the equilibrium between 70S ribosomes and their 50S and 30S subunits in favor of the free subunits, thus enhancing the availability of 30S subunits on which protein synthesis initiation begins.</text>
</comment>
<dbReference type="PANTHER" id="PTHR10938:SF0">
    <property type="entry name" value="TRANSLATION INITIATION FACTOR IF-3, MITOCHONDRIAL"/>
    <property type="match status" value="1"/>
</dbReference>
<dbReference type="FunFam" id="3.10.20.80:FF:000001">
    <property type="entry name" value="Translation initiation factor IF-3"/>
    <property type="match status" value="1"/>
</dbReference>
<dbReference type="EMBL" id="PCRK01000025">
    <property type="protein sequence ID" value="PIP19739.1"/>
    <property type="molecule type" value="Genomic_DNA"/>
</dbReference>
<organism evidence="9 10">
    <name type="scientific">Candidatus Sherwoodlollariibacterium unditelluris</name>
    <dbReference type="NCBI Taxonomy" id="1974757"/>
    <lineage>
        <taxon>Bacteria</taxon>
        <taxon>Pseudomonadati</taxon>
        <taxon>Candidatus Omnitrophota</taxon>
        <taxon>Candidatus Sherwoodlollariibacterium</taxon>
    </lineage>
</organism>
<evidence type="ECO:0000259" key="8">
    <source>
        <dbReference type="Pfam" id="PF05198"/>
    </source>
</evidence>
<dbReference type="Pfam" id="PF05198">
    <property type="entry name" value="IF3_N"/>
    <property type="match status" value="1"/>
</dbReference>
<dbReference type="InterPro" id="IPR019814">
    <property type="entry name" value="Translation_initiation_fac_3_N"/>
</dbReference>
<dbReference type="InterPro" id="IPR036788">
    <property type="entry name" value="T_IF-3_C_sf"/>
</dbReference>
<proteinExistence type="inferred from homology"/>
<dbReference type="GO" id="GO:0005829">
    <property type="term" value="C:cytosol"/>
    <property type="evidence" value="ECO:0007669"/>
    <property type="project" value="TreeGrafter"/>
</dbReference>
<protein>
    <recommendedName>
        <fullName evidence="4 5">Translation initiation factor IF-3</fullName>
    </recommendedName>
</protein>
<keyword evidence="4" id="KW-0963">Cytoplasm</keyword>
<dbReference type="InterPro" id="IPR019815">
    <property type="entry name" value="Translation_initiation_fac_3_C"/>
</dbReference>
<comment type="caution">
    <text evidence="9">The sequence shown here is derived from an EMBL/GenBank/DDBJ whole genome shotgun (WGS) entry which is preliminary data.</text>
</comment>